<evidence type="ECO:0000313" key="1">
    <source>
        <dbReference type="EMBL" id="CRK13368.1"/>
    </source>
</evidence>
<name>A0A0G4KU99_VERLO</name>
<dbReference type="EMBL" id="CVQI01004006">
    <property type="protein sequence ID" value="CRK13368.1"/>
    <property type="molecule type" value="Genomic_DNA"/>
</dbReference>
<dbReference type="AlphaFoldDB" id="A0A0G4KU99"/>
<dbReference type="Proteomes" id="UP000045706">
    <property type="component" value="Unassembled WGS sequence"/>
</dbReference>
<gene>
    <name evidence="1" type="ORF">BN1723_021012</name>
</gene>
<protein>
    <submittedName>
        <fullName evidence="1">Uncharacterized protein</fullName>
    </submittedName>
</protein>
<proteinExistence type="predicted"/>
<sequence>MTIYETYPFGKPSAKNYKCRLGCRPLLQTSHL</sequence>
<evidence type="ECO:0000313" key="2">
    <source>
        <dbReference type="Proteomes" id="UP000045706"/>
    </source>
</evidence>
<reference evidence="2" key="1">
    <citation type="submission" date="2015-05" db="EMBL/GenBank/DDBJ databases">
        <authorList>
            <person name="Fogelqvist Johan"/>
        </authorList>
    </citation>
    <scope>NUCLEOTIDE SEQUENCE [LARGE SCALE GENOMIC DNA]</scope>
</reference>
<accession>A0A0G4KU99</accession>
<organism evidence="1 2">
    <name type="scientific">Verticillium longisporum</name>
    <name type="common">Verticillium dahliae var. longisporum</name>
    <dbReference type="NCBI Taxonomy" id="100787"/>
    <lineage>
        <taxon>Eukaryota</taxon>
        <taxon>Fungi</taxon>
        <taxon>Dikarya</taxon>
        <taxon>Ascomycota</taxon>
        <taxon>Pezizomycotina</taxon>
        <taxon>Sordariomycetes</taxon>
        <taxon>Hypocreomycetidae</taxon>
        <taxon>Glomerellales</taxon>
        <taxon>Plectosphaerellaceae</taxon>
        <taxon>Verticillium</taxon>
    </lineage>
</organism>